<dbReference type="SUPFAM" id="SSF160369">
    <property type="entry name" value="Ribosomal protein L10-like"/>
    <property type="match status" value="1"/>
</dbReference>
<dbReference type="STRING" id="118168.MC7420_1480"/>
<keyword evidence="3 5" id="KW-0687">Ribonucleoprotein</keyword>
<name>B4VRG7_9CYAN</name>
<evidence type="ECO:0000313" key="7">
    <source>
        <dbReference type="Proteomes" id="UP000003835"/>
    </source>
</evidence>
<dbReference type="Pfam" id="PF00466">
    <property type="entry name" value="Ribosomal_L10"/>
    <property type="match status" value="1"/>
</dbReference>
<dbReference type="CDD" id="cd05797">
    <property type="entry name" value="Ribosomal_L10"/>
    <property type="match status" value="1"/>
</dbReference>
<organism evidence="6 7">
    <name type="scientific">Coleofasciculus chthonoplastes PCC 7420</name>
    <dbReference type="NCBI Taxonomy" id="118168"/>
    <lineage>
        <taxon>Bacteria</taxon>
        <taxon>Bacillati</taxon>
        <taxon>Cyanobacteriota</taxon>
        <taxon>Cyanophyceae</taxon>
        <taxon>Coleofasciculales</taxon>
        <taxon>Coleofasciculaceae</taxon>
        <taxon>Coleofasciculus</taxon>
    </lineage>
</organism>
<dbReference type="GO" id="GO:0070180">
    <property type="term" value="F:large ribosomal subunit rRNA binding"/>
    <property type="evidence" value="ECO:0007669"/>
    <property type="project" value="UniProtKB-UniRule"/>
</dbReference>
<dbReference type="EMBL" id="DS989849">
    <property type="protein sequence ID" value="EDX75562.1"/>
    <property type="molecule type" value="Genomic_DNA"/>
</dbReference>
<evidence type="ECO:0000256" key="2">
    <source>
        <dbReference type="ARBA" id="ARBA00022980"/>
    </source>
</evidence>
<dbReference type="PROSITE" id="PS01109">
    <property type="entry name" value="RIBOSOMAL_L10"/>
    <property type="match status" value="1"/>
</dbReference>
<gene>
    <name evidence="5" type="primary">rplJ</name>
    <name evidence="5" type="synonym">rpl10</name>
    <name evidence="6" type="ORF">MC7420_1480</name>
</gene>
<dbReference type="RefSeq" id="WP_006101269.1">
    <property type="nucleotide sequence ID" value="NZ_DS989849.1"/>
</dbReference>
<keyword evidence="5" id="KW-0694">RNA-binding</keyword>
<dbReference type="PANTHER" id="PTHR11560">
    <property type="entry name" value="39S RIBOSOMAL PROTEIN L10, MITOCHONDRIAL"/>
    <property type="match status" value="1"/>
</dbReference>
<dbReference type="InterPro" id="IPR002363">
    <property type="entry name" value="Ribosomal_uL10_CS_bac"/>
</dbReference>
<protein>
    <recommendedName>
        <fullName evidence="4 5">Large ribosomal subunit protein uL10</fullName>
    </recommendedName>
</protein>
<dbReference type="GO" id="GO:0015934">
    <property type="term" value="C:large ribosomal subunit"/>
    <property type="evidence" value="ECO:0007669"/>
    <property type="project" value="InterPro"/>
</dbReference>
<evidence type="ECO:0000256" key="4">
    <source>
        <dbReference type="ARBA" id="ARBA00035202"/>
    </source>
</evidence>
<dbReference type="Gene3D" id="3.30.70.1730">
    <property type="match status" value="1"/>
</dbReference>
<evidence type="ECO:0000256" key="5">
    <source>
        <dbReference type="HAMAP-Rule" id="MF_00362"/>
    </source>
</evidence>
<evidence type="ECO:0000256" key="1">
    <source>
        <dbReference type="ARBA" id="ARBA00008889"/>
    </source>
</evidence>
<dbReference type="Gene3D" id="6.10.250.290">
    <property type="match status" value="1"/>
</dbReference>
<dbReference type="HOGENOM" id="CLU_092227_1_1_3"/>
<reference evidence="6 7" key="1">
    <citation type="submission" date="2008-07" db="EMBL/GenBank/DDBJ databases">
        <authorList>
            <person name="Tandeau de Marsac N."/>
            <person name="Ferriera S."/>
            <person name="Johnson J."/>
            <person name="Kravitz S."/>
            <person name="Beeson K."/>
            <person name="Sutton G."/>
            <person name="Rogers Y.-H."/>
            <person name="Friedman R."/>
            <person name="Frazier M."/>
            <person name="Venter J.C."/>
        </authorList>
    </citation>
    <scope>NUCLEOTIDE SEQUENCE [LARGE SCALE GENOMIC DNA]</scope>
    <source>
        <strain evidence="6 7">PCC 7420</strain>
    </source>
</reference>
<accession>B4VRG7</accession>
<keyword evidence="5" id="KW-0699">rRNA-binding</keyword>
<dbReference type="InterPro" id="IPR047865">
    <property type="entry name" value="Ribosomal_uL10_bac_type"/>
</dbReference>
<sequence>MGRTLDNKKEVVADLKELLSDSQLAIVIDYQGLSVAEITDLRNRLRPTGTVCKVTKNTLMRRAVEDDENWQPMTEFLVGSSAFMLVKDDVGGAIRAYQDFQKATKKTDFKGGVMQGQALSQDQVKAIADLPSKEELIGQIAGSINSIATKLAVGVNEVPASLGRCVNEVPGSLGRVLQALSAQKEGGG</sequence>
<dbReference type="eggNOG" id="COG0244">
    <property type="taxonomic scope" value="Bacteria"/>
</dbReference>
<comment type="similarity">
    <text evidence="1 5">Belongs to the universal ribosomal protein uL10 family.</text>
</comment>
<dbReference type="InterPro" id="IPR001790">
    <property type="entry name" value="Ribosomal_uL10"/>
</dbReference>
<dbReference type="Proteomes" id="UP000003835">
    <property type="component" value="Unassembled WGS sequence"/>
</dbReference>
<evidence type="ECO:0000313" key="6">
    <source>
        <dbReference type="EMBL" id="EDX75562.1"/>
    </source>
</evidence>
<dbReference type="InterPro" id="IPR022973">
    <property type="entry name" value="Ribosomal_uL10_bac"/>
</dbReference>
<dbReference type="OrthoDB" id="9808307at2"/>
<keyword evidence="2 5" id="KW-0689">Ribosomal protein</keyword>
<dbReference type="AlphaFoldDB" id="B4VRG7"/>
<evidence type="ECO:0000256" key="3">
    <source>
        <dbReference type="ARBA" id="ARBA00023274"/>
    </source>
</evidence>
<proteinExistence type="inferred from homology"/>
<dbReference type="GO" id="GO:0006412">
    <property type="term" value="P:translation"/>
    <property type="evidence" value="ECO:0007669"/>
    <property type="project" value="UniProtKB-UniRule"/>
</dbReference>
<comment type="function">
    <text evidence="5">Forms part of the ribosomal stalk, playing a central role in the interaction of the ribosome with GTP-bound translation factors.</text>
</comment>
<dbReference type="GO" id="GO:0003735">
    <property type="term" value="F:structural constituent of ribosome"/>
    <property type="evidence" value="ECO:0007669"/>
    <property type="project" value="InterPro"/>
</dbReference>
<dbReference type="NCBIfam" id="NF000955">
    <property type="entry name" value="PRK00099.1-1"/>
    <property type="match status" value="1"/>
</dbReference>
<comment type="subunit">
    <text evidence="5">Part of the ribosomal stalk of the 50S ribosomal subunit. The N-terminus interacts with L11 and the large rRNA to form the base of the stalk. The C-terminus forms an elongated spine to which L12 dimers bind in a sequential fashion forming a multimeric L10(L12)X complex.</text>
</comment>
<dbReference type="InterPro" id="IPR043141">
    <property type="entry name" value="Ribosomal_uL10-like_sf"/>
</dbReference>
<keyword evidence="7" id="KW-1185">Reference proteome</keyword>
<dbReference type="HAMAP" id="MF_00362">
    <property type="entry name" value="Ribosomal_uL10"/>
    <property type="match status" value="1"/>
</dbReference>